<evidence type="ECO:0000313" key="2">
    <source>
        <dbReference type="EMBL" id="CEG61891.1"/>
    </source>
</evidence>
<feature type="transmembrane region" description="Helical" evidence="1">
    <location>
        <begin position="22"/>
        <end position="41"/>
    </location>
</feature>
<reference evidence="2" key="1">
    <citation type="submission" date="2014-09" db="EMBL/GenBank/DDBJ databases">
        <authorList>
            <person name="GOMEZ-VALERO Laura"/>
        </authorList>
    </citation>
    <scope>NUCLEOTIDE SEQUENCE</scope>
    <source>
        <strain evidence="2">ATCC33218</strain>
    </source>
</reference>
<keyword evidence="5" id="KW-1185">Reference proteome</keyword>
<dbReference type="HOGENOM" id="CLU_2302365_0_0_6"/>
<name>A0A098GK57_LEGMI</name>
<dbReference type="AlphaFoldDB" id="A0A098GK57"/>
<dbReference type="EMBL" id="FMVN01000013">
    <property type="protein sequence ID" value="SCY66308.1"/>
    <property type="molecule type" value="Genomic_DNA"/>
</dbReference>
<evidence type="ECO:0000313" key="5">
    <source>
        <dbReference type="Proteomes" id="UP000182998"/>
    </source>
</evidence>
<dbReference type="Proteomes" id="UP000032414">
    <property type="component" value="Chromosome I"/>
</dbReference>
<dbReference type="KEGG" id="tmc:LMI_2634"/>
<dbReference type="EMBL" id="LN614830">
    <property type="protein sequence ID" value="CEG61891.1"/>
    <property type="molecule type" value="Genomic_DNA"/>
</dbReference>
<gene>
    <name evidence="2" type="ORF">LMI_2634</name>
    <name evidence="3" type="ORF">SAMN02982997_02403</name>
</gene>
<dbReference type="Proteomes" id="UP000182998">
    <property type="component" value="Unassembled WGS sequence"/>
</dbReference>
<reference evidence="3 5" key="3">
    <citation type="submission" date="2016-10" db="EMBL/GenBank/DDBJ databases">
        <authorList>
            <person name="Varghese N."/>
            <person name="Submissions S."/>
        </authorList>
    </citation>
    <scope>NUCLEOTIDE SEQUENCE [LARGE SCALE GENOMIC DNA]</scope>
    <source>
        <strain evidence="3 5">ATCC 33218</strain>
    </source>
</reference>
<accession>A0A098GK57</accession>
<evidence type="ECO:0000313" key="3">
    <source>
        <dbReference type="EMBL" id="SCY66308.1"/>
    </source>
</evidence>
<proteinExistence type="predicted"/>
<protein>
    <submittedName>
        <fullName evidence="2">Uncharacterized protein</fullName>
    </submittedName>
</protein>
<dbReference type="STRING" id="451.B6N58_03025"/>
<keyword evidence="1" id="KW-0472">Membrane</keyword>
<dbReference type="PATRIC" id="fig|451.8.peg.2627"/>
<keyword evidence="1" id="KW-0812">Transmembrane</keyword>
<evidence type="ECO:0000313" key="4">
    <source>
        <dbReference type="Proteomes" id="UP000032414"/>
    </source>
</evidence>
<evidence type="ECO:0000256" key="1">
    <source>
        <dbReference type="SAM" id="Phobius"/>
    </source>
</evidence>
<organism evidence="2 4">
    <name type="scientific">Legionella micdadei</name>
    <name type="common">Tatlockia micdadei</name>
    <dbReference type="NCBI Taxonomy" id="451"/>
    <lineage>
        <taxon>Bacteria</taxon>
        <taxon>Pseudomonadati</taxon>
        <taxon>Pseudomonadota</taxon>
        <taxon>Gammaproteobacteria</taxon>
        <taxon>Legionellales</taxon>
        <taxon>Legionellaceae</taxon>
        <taxon>Legionella</taxon>
    </lineage>
</organism>
<keyword evidence="1" id="KW-1133">Transmembrane helix</keyword>
<reference evidence="4" key="2">
    <citation type="submission" date="2014-09" db="EMBL/GenBank/DDBJ databases">
        <authorList>
            <person name="Gomez-Valero L."/>
        </authorList>
    </citation>
    <scope>NUCLEOTIDE SEQUENCE [LARGE SCALE GENOMIC DNA]</scope>
    <source>
        <strain evidence="4">ATCC33218</strain>
    </source>
</reference>
<sequence>MKESSYNLYSIPELRDCGMNKIVYILFIFLPGLLFAQGCIIGNKPDRPRYVCFDGRTLATSQSGFVWNAKRGCFMSSIPCCAYNATHYSYSENPQYVYHSFKRCRYQYPFQLGEMQTH</sequence>